<gene>
    <name evidence="3" type="primary">bssA</name>
    <name evidence="3" type="ORF">SDC9_197914</name>
</gene>
<dbReference type="PANTHER" id="PTHR43641:SF2">
    <property type="entry name" value="DEHYDRATASE YBIW-RELATED"/>
    <property type="match status" value="1"/>
</dbReference>
<dbReference type="AlphaFoldDB" id="A0A645IG54"/>
<dbReference type="GO" id="GO:0005829">
    <property type="term" value="C:cytosol"/>
    <property type="evidence" value="ECO:0007669"/>
    <property type="project" value="TreeGrafter"/>
</dbReference>
<accession>A0A645IG54</accession>
<dbReference type="PROSITE" id="PS51149">
    <property type="entry name" value="GLY_RADICAL_2"/>
    <property type="match status" value="1"/>
</dbReference>
<keyword evidence="1" id="KW-0556">Organic radical</keyword>
<protein>
    <submittedName>
        <fullName evidence="3">Benzylsuccinate synthase alpha subunit</fullName>
        <ecNumber evidence="3">4.1.99.11</ecNumber>
    </submittedName>
</protein>
<dbReference type="InterPro" id="IPR051215">
    <property type="entry name" value="GRE"/>
</dbReference>
<dbReference type="GO" id="GO:0018805">
    <property type="term" value="F:benzylsuccinate synthase activity"/>
    <property type="evidence" value="ECO:0007669"/>
    <property type="project" value="UniProtKB-EC"/>
</dbReference>
<dbReference type="Gene3D" id="3.20.70.20">
    <property type="match status" value="1"/>
</dbReference>
<proteinExistence type="predicted"/>
<feature type="domain" description="Glycine radical" evidence="2">
    <location>
        <begin position="44"/>
        <end position="163"/>
    </location>
</feature>
<reference evidence="3" key="1">
    <citation type="submission" date="2019-08" db="EMBL/GenBank/DDBJ databases">
        <authorList>
            <person name="Kucharzyk K."/>
            <person name="Murdoch R.W."/>
            <person name="Higgins S."/>
            <person name="Loffler F."/>
        </authorList>
    </citation>
    <scope>NUCLEOTIDE SEQUENCE</scope>
</reference>
<dbReference type="InterPro" id="IPR001150">
    <property type="entry name" value="Gly_radical"/>
</dbReference>
<name>A0A645IG54_9ZZZZ</name>
<dbReference type="PANTHER" id="PTHR43641">
    <property type="entry name" value="FORMATE ACETYLTRANSFERASE 3-RELATED"/>
    <property type="match status" value="1"/>
</dbReference>
<organism evidence="3">
    <name type="scientific">bioreactor metagenome</name>
    <dbReference type="NCBI Taxonomy" id="1076179"/>
    <lineage>
        <taxon>unclassified sequences</taxon>
        <taxon>metagenomes</taxon>
        <taxon>ecological metagenomes</taxon>
    </lineage>
</organism>
<keyword evidence="3" id="KW-0456">Lyase</keyword>
<dbReference type="EMBL" id="VSSQ01114317">
    <property type="protein sequence ID" value="MPN50288.1"/>
    <property type="molecule type" value="Genomic_DNA"/>
</dbReference>
<evidence type="ECO:0000313" key="3">
    <source>
        <dbReference type="EMBL" id="MPN50288.1"/>
    </source>
</evidence>
<evidence type="ECO:0000256" key="1">
    <source>
        <dbReference type="ARBA" id="ARBA00022818"/>
    </source>
</evidence>
<dbReference type="EC" id="4.1.99.11" evidence="3"/>
<sequence>MHFDNSPFRPLMVAREGLAWHYMAGLGVGALPDGRKALEPLDDGSFSPMGGADKNGPTAVLRSVLKAKMKDSYATVLNQKFTSAILKSDESKKLLTQYTSAFMAAGGTHVQYNIVDTEELKTAQRIPDNYKDLIVRVGGFSAYFTQLSAGIQNDVINRSENAL</sequence>
<dbReference type="Pfam" id="PF01228">
    <property type="entry name" value="Gly_radical"/>
    <property type="match status" value="1"/>
</dbReference>
<dbReference type="SUPFAM" id="SSF51998">
    <property type="entry name" value="PFL-like glycyl radical enzymes"/>
    <property type="match status" value="1"/>
</dbReference>
<comment type="caution">
    <text evidence="3">The sequence shown here is derived from an EMBL/GenBank/DDBJ whole genome shotgun (WGS) entry which is preliminary data.</text>
</comment>
<evidence type="ECO:0000259" key="2">
    <source>
        <dbReference type="PROSITE" id="PS51149"/>
    </source>
</evidence>